<reference evidence="2 3" key="1">
    <citation type="submission" date="2020-07" db="EMBL/GenBank/DDBJ databases">
        <title>Organ Donor 1.</title>
        <authorList>
            <person name="Marsh A.J."/>
            <person name="Azcarate-Peril M.A."/>
        </authorList>
    </citation>
    <scope>NUCLEOTIDE SEQUENCE [LARGE SCALE GENOMIC DNA]</scope>
    <source>
        <strain evidence="2 3">AMC0717</strain>
    </source>
</reference>
<protein>
    <submittedName>
        <fullName evidence="2">Uncharacterized protein</fullName>
    </submittedName>
</protein>
<accession>A0A853JQY4</accession>
<evidence type="ECO:0000256" key="1">
    <source>
        <dbReference type="SAM" id="SignalP"/>
    </source>
</evidence>
<comment type="caution">
    <text evidence="2">The sequence shown here is derived from an EMBL/GenBank/DDBJ whole genome shotgun (WGS) entry which is preliminary data.</text>
</comment>
<gene>
    <name evidence="2" type="ORF">H0N91_12465</name>
</gene>
<dbReference type="Gene3D" id="2.160.20.110">
    <property type="match status" value="1"/>
</dbReference>
<sequence length="320" mass="35265">MKNKKLAGIVLAVLFISMSQGTALANEPDITAEMPAINNSETESTWNPEEGSYVISTVEDLKAFRESLNTGETYYSERQVDGQTIREQTVVTLANDIVIPEGADIGIVKSNVENSTKPDVYFEGYFNGKGHTISGYRDTNTGLVPCLGYNGVITNLNMAVNLNFTEDAFNTVTSGNLDQNSSLVVRYGVISGPTSEGEITHCSVSGDVNIEYDYQYGNYNTNKSFEFYGIRYGSMFTGKPLDWLECSNCKVDLNYKANVTNIGQYGVGTPAISNIADCWSTRASWRGSLINCFSTGTVDVKSRLKKEKTIIHRFFQLEES</sequence>
<organism evidence="2 3">
    <name type="scientific">Eubacterium callanderi</name>
    <dbReference type="NCBI Taxonomy" id="53442"/>
    <lineage>
        <taxon>Bacteria</taxon>
        <taxon>Bacillati</taxon>
        <taxon>Bacillota</taxon>
        <taxon>Clostridia</taxon>
        <taxon>Eubacteriales</taxon>
        <taxon>Eubacteriaceae</taxon>
        <taxon>Eubacterium</taxon>
    </lineage>
</organism>
<keyword evidence="1" id="KW-0732">Signal</keyword>
<evidence type="ECO:0000313" key="3">
    <source>
        <dbReference type="Proteomes" id="UP000586254"/>
    </source>
</evidence>
<feature type="chain" id="PRO_5032566618" evidence="1">
    <location>
        <begin position="26"/>
        <end position="320"/>
    </location>
</feature>
<name>A0A853JQY4_9FIRM</name>
<dbReference type="AlphaFoldDB" id="A0A853JQY4"/>
<feature type="signal peptide" evidence="1">
    <location>
        <begin position="1"/>
        <end position="25"/>
    </location>
</feature>
<dbReference type="RefSeq" id="WP_180493604.1">
    <property type="nucleotide sequence ID" value="NZ_JACCKS010000014.1"/>
</dbReference>
<dbReference type="Proteomes" id="UP000586254">
    <property type="component" value="Unassembled WGS sequence"/>
</dbReference>
<dbReference type="EMBL" id="JACCKS010000014">
    <property type="protein sequence ID" value="NZA38917.1"/>
    <property type="molecule type" value="Genomic_DNA"/>
</dbReference>
<evidence type="ECO:0000313" key="2">
    <source>
        <dbReference type="EMBL" id="NZA38917.1"/>
    </source>
</evidence>
<proteinExistence type="predicted"/>